<evidence type="ECO:0000313" key="1">
    <source>
        <dbReference type="EnsemblMetazoa" id="RPRC009581-PA"/>
    </source>
</evidence>
<protein>
    <submittedName>
        <fullName evidence="1">Uncharacterized protein</fullName>
    </submittedName>
</protein>
<keyword evidence="2" id="KW-1185">Reference proteome</keyword>
<dbReference type="Proteomes" id="UP000015103">
    <property type="component" value="Unassembled WGS sequence"/>
</dbReference>
<reference evidence="1" key="1">
    <citation type="submission" date="2015-05" db="UniProtKB">
        <authorList>
            <consortium name="EnsemblMetazoa"/>
        </authorList>
    </citation>
    <scope>IDENTIFICATION</scope>
</reference>
<accession>T1HZW1</accession>
<proteinExistence type="predicted"/>
<dbReference type="EnsemblMetazoa" id="RPRC009581-RA">
    <property type="protein sequence ID" value="RPRC009581-PA"/>
    <property type="gene ID" value="RPRC009581"/>
</dbReference>
<dbReference type="AlphaFoldDB" id="T1HZW1"/>
<evidence type="ECO:0000313" key="2">
    <source>
        <dbReference type="Proteomes" id="UP000015103"/>
    </source>
</evidence>
<dbReference type="VEuPathDB" id="VectorBase:RPRC009581"/>
<organism evidence="1 2">
    <name type="scientific">Rhodnius prolixus</name>
    <name type="common">Triatomid bug</name>
    <dbReference type="NCBI Taxonomy" id="13249"/>
    <lineage>
        <taxon>Eukaryota</taxon>
        <taxon>Metazoa</taxon>
        <taxon>Ecdysozoa</taxon>
        <taxon>Arthropoda</taxon>
        <taxon>Hexapoda</taxon>
        <taxon>Insecta</taxon>
        <taxon>Pterygota</taxon>
        <taxon>Neoptera</taxon>
        <taxon>Paraneoptera</taxon>
        <taxon>Hemiptera</taxon>
        <taxon>Heteroptera</taxon>
        <taxon>Panheteroptera</taxon>
        <taxon>Cimicomorpha</taxon>
        <taxon>Reduviidae</taxon>
        <taxon>Triatominae</taxon>
        <taxon>Rhodnius</taxon>
    </lineage>
</organism>
<sequence>MFFPCGLLACILLLTYCSACEYDVEVLEIKPCKGVKNELEVQNPGVELNDACNIVPKGCLLLKDPCNSLEVNYKCFLGASPLPVLQGKKQACNMEVTKDTKIKCPTKKTLLVGTLLCGPFHYLIKSVTRNFDCQNRQYNFRWYFFNSRKFKAENLLCTMEFDQYFHYLTKKIVKILCNEDLKPEDLSKNPEDFKVILTRLKNLMSKRERANNDVCKYVCSRLIEDFGETKRLPSGSRSEPDINRFYRALETVKANGYFRRFFRFPHNRNQFNVPKVWSSPKLMEPRYSLFAQVDKMVRKKTIAVPVILAKENSTISLAVGDHLFSEQLPKGIVDQFTVFNKEDLNFLMTAPKVFAEKLLGIILKKISVKDSVRRYTIDLMMSCLNYAQNHNYNQAQVGISLSAFLIAHYHFLRHRYDDYGDIFETFFINFAYMNFQAEKAFHRAFNFPQTRDLIRCFIKLYMQQLPLITSLLHETKGLLIADLETNEKANTTSQAVGASKADRDNTEWNLLYHLPTILNFDPNRFAKFKKNIKRIKLEQETKRLDYLELRQKPRSKPKLDLRKMEEKNYEYFIQVFCAFLNNIELLNNAKFEPLNRFQKSDLILKDETTSIMSCTKLCEHYPYHYQRMFTKLLKKFKLIGPDVEEDILSDEECINEDLFTLIQDPPVYENILRSGFFDPKKKTINYLHLHNLTLLLDEIHTNEYICPEKKLEVYENLKSHFHNFHKRRYVLPTEWCEPTNYCELLDFETDRPEWEEEDFFMKNFYNYYIGYEPVDGLFTDYYTRNDLLTYPNFLVEQLIIENNLKICDHYLDTTFDNIKNVKFKKKKHQLRFRKLEYSSDECVEKQLNKFKILLSNKKKIDLFKLNMLNNMYNTINEHKYFDRKEIEKKQSVQPDIEEYIVQFNSKLNIRPDRDNLQLFGEFLELDELSESKLENCEELLEDELCEEEVSEPELENCEDC</sequence>
<dbReference type="InParanoid" id="T1HZW1"/>
<name>T1HZW1_RHOPR</name>
<dbReference type="EMBL" id="ACPB03001713">
    <property type="status" value="NOT_ANNOTATED_CDS"/>
    <property type="molecule type" value="Genomic_DNA"/>
</dbReference>
<dbReference type="HOGENOM" id="CLU_307834_0_0_1"/>